<comment type="caution">
    <text evidence="15">The sequence shown here is derived from an EMBL/GenBank/DDBJ whole genome shotgun (WGS) entry which is preliminary data.</text>
</comment>
<gene>
    <name evidence="15" type="ORF">BKA23_1590</name>
</gene>
<sequence>MDHPAPVTVTTHTPGQAGFVSRPVIAPAPERRRRHTDLLRLLPYLLPYRARWLTMVIVAITSLGATVAIPLMTKAVIDGPVRHHDQHHLWTLGAAALAVGMSEAILWFIRRWLVSRATMGVERDIRKDLYARLQILPMSFHNNWQSGQLLSRIMSDLSTVRRFLSFGLVFLLLNILQIIAITAILLALYWPLGVIVLISILPITVTVLHNQRQFTALSRMAQDQSGVVATNVEESALGLRVVKSFGREQYVYDRFDTQVTHLFDIQVRKVRLQARFWTMLEVIPNITLIVVLGFGAAATGSGRITIGTLVAFITMMLSLVWPIASLGFLLSMTQEAMTAADRVAEIFDTEPEISDGPVDAVSGAGRLEFVDVGFRFPGPPAHAGEHDVSDDSAAVTPPAADDSAWALRHVDLVLEPGETIALVGATGSGKSVLTSLVPRLYDVSEGCIRIDGVDIRELTLTALRSTVATAFEDPTLFSLSVRENLTLGRPDATYNEIAQAIDVAQAHFVHDLPFGLDTRIGEQGMSLSGGQRQRLSLARAVLARPRVLVLDDTLSALDVHTEALVEQALRRVLHDVTGIVVAHRASTVLLADKVALLEHGTITHVGTHAQLLATVPSYRFLLAADDELDDAMPEPTWTQDDERLAADERHLVESATDEVCRDRGDRYPSETAEEARR</sequence>
<keyword evidence="16" id="KW-1185">Reference proteome</keyword>
<comment type="subcellular location">
    <subcellularLocation>
        <location evidence="1">Cell inner membrane</location>
        <topology evidence="1">Multi-pass membrane protein</topology>
    </subcellularLocation>
</comment>
<dbReference type="Proteomes" id="UP000318297">
    <property type="component" value="Unassembled WGS sequence"/>
</dbReference>
<dbReference type="PANTHER" id="PTHR43394">
    <property type="entry name" value="ATP-DEPENDENT PERMEASE MDL1, MITOCHONDRIAL"/>
    <property type="match status" value="1"/>
</dbReference>
<evidence type="ECO:0000256" key="3">
    <source>
        <dbReference type="ARBA" id="ARBA00022475"/>
    </source>
</evidence>
<dbReference type="CDD" id="cd18543">
    <property type="entry name" value="ABC_6TM_Rv0194_D1_like"/>
    <property type="match status" value="1"/>
</dbReference>
<dbReference type="Gene3D" id="1.20.1560.10">
    <property type="entry name" value="ABC transporter type 1, transmembrane domain"/>
    <property type="match status" value="1"/>
</dbReference>
<comment type="similarity">
    <text evidence="10">Belongs to the ABC transporter superfamily. Siderophore-Fe(3+) uptake transporter (SIUT) (TC 3.A.1.21) family.</text>
</comment>
<reference evidence="15 16" key="1">
    <citation type="submission" date="2019-06" db="EMBL/GenBank/DDBJ databases">
        <title>Sequencing the genomes of 1000 actinobacteria strains.</title>
        <authorList>
            <person name="Klenk H.-P."/>
        </authorList>
    </citation>
    <scope>NUCLEOTIDE SEQUENCE [LARGE SCALE GENOMIC DNA]</scope>
    <source>
        <strain evidence="15 16">DSM 19560</strain>
    </source>
</reference>
<dbReference type="Pfam" id="PF00005">
    <property type="entry name" value="ABC_tran"/>
    <property type="match status" value="1"/>
</dbReference>
<evidence type="ECO:0000256" key="4">
    <source>
        <dbReference type="ARBA" id="ARBA00022519"/>
    </source>
</evidence>
<dbReference type="SUPFAM" id="SSF90123">
    <property type="entry name" value="ABC transporter transmembrane region"/>
    <property type="match status" value="1"/>
</dbReference>
<evidence type="ECO:0000256" key="2">
    <source>
        <dbReference type="ARBA" id="ARBA00022448"/>
    </source>
</evidence>
<dbReference type="InterPro" id="IPR003593">
    <property type="entry name" value="AAA+_ATPase"/>
</dbReference>
<dbReference type="Gene3D" id="3.40.50.300">
    <property type="entry name" value="P-loop containing nucleotide triphosphate hydrolases"/>
    <property type="match status" value="1"/>
</dbReference>
<evidence type="ECO:0000256" key="10">
    <source>
        <dbReference type="ARBA" id="ARBA00023455"/>
    </source>
</evidence>
<evidence type="ECO:0000256" key="11">
    <source>
        <dbReference type="SAM" id="MobiDB-lite"/>
    </source>
</evidence>
<keyword evidence="8 12" id="KW-1133">Transmembrane helix</keyword>
<accession>A0A561EAY7</accession>
<protein>
    <submittedName>
        <fullName evidence="15">ATP-binding cassette subfamily B protein</fullName>
    </submittedName>
</protein>
<dbReference type="PROSITE" id="PS50893">
    <property type="entry name" value="ABC_TRANSPORTER_2"/>
    <property type="match status" value="1"/>
</dbReference>
<feature type="transmembrane region" description="Helical" evidence="12">
    <location>
        <begin position="50"/>
        <end position="69"/>
    </location>
</feature>
<keyword evidence="7 15" id="KW-0067">ATP-binding</keyword>
<evidence type="ECO:0000256" key="1">
    <source>
        <dbReference type="ARBA" id="ARBA00004429"/>
    </source>
</evidence>
<evidence type="ECO:0000313" key="16">
    <source>
        <dbReference type="Proteomes" id="UP000318297"/>
    </source>
</evidence>
<dbReference type="PROSITE" id="PS50929">
    <property type="entry name" value="ABC_TM1F"/>
    <property type="match status" value="1"/>
</dbReference>
<evidence type="ECO:0000259" key="14">
    <source>
        <dbReference type="PROSITE" id="PS50929"/>
    </source>
</evidence>
<keyword evidence="3" id="KW-1003">Cell membrane</keyword>
<dbReference type="SUPFAM" id="SSF52540">
    <property type="entry name" value="P-loop containing nucleoside triphosphate hydrolases"/>
    <property type="match status" value="1"/>
</dbReference>
<dbReference type="GO" id="GO:0005886">
    <property type="term" value="C:plasma membrane"/>
    <property type="evidence" value="ECO:0007669"/>
    <property type="project" value="UniProtKB-SubCell"/>
</dbReference>
<dbReference type="InterPro" id="IPR027417">
    <property type="entry name" value="P-loop_NTPase"/>
</dbReference>
<feature type="transmembrane region" description="Helical" evidence="12">
    <location>
        <begin position="163"/>
        <end position="186"/>
    </location>
</feature>
<evidence type="ECO:0000256" key="8">
    <source>
        <dbReference type="ARBA" id="ARBA00022989"/>
    </source>
</evidence>
<dbReference type="InterPro" id="IPR003439">
    <property type="entry name" value="ABC_transporter-like_ATP-bd"/>
</dbReference>
<dbReference type="InterPro" id="IPR017871">
    <property type="entry name" value="ABC_transporter-like_CS"/>
</dbReference>
<dbReference type="AlphaFoldDB" id="A0A561EAY7"/>
<keyword evidence="6" id="KW-0547">Nucleotide-binding</keyword>
<feature type="domain" description="ABC transporter" evidence="13">
    <location>
        <begin position="388"/>
        <end position="624"/>
    </location>
</feature>
<dbReference type="PANTHER" id="PTHR43394:SF1">
    <property type="entry name" value="ATP-BINDING CASSETTE SUB-FAMILY B MEMBER 10, MITOCHONDRIAL"/>
    <property type="match status" value="1"/>
</dbReference>
<organism evidence="15 16">
    <name type="scientific">Rudaeicoccus suwonensis</name>
    <dbReference type="NCBI Taxonomy" id="657409"/>
    <lineage>
        <taxon>Bacteria</taxon>
        <taxon>Bacillati</taxon>
        <taxon>Actinomycetota</taxon>
        <taxon>Actinomycetes</taxon>
        <taxon>Micrococcales</taxon>
        <taxon>Dermacoccaceae</taxon>
        <taxon>Rudaeicoccus</taxon>
    </lineage>
</organism>
<evidence type="ECO:0000256" key="9">
    <source>
        <dbReference type="ARBA" id="ARBA00023136"/>
    </source>
</evidence>
<dbReference type="GO" id="GO:0005524">
    <property type="term" value="F:ATP binding"/>
    <property type="evidence" value="ECO:0007669"/>
    <property type="project" value="UniProtKB-KW"/>
</dbReference>
<keyword evidence="4" id="KW-0997">Cell inner membrane</keyword>
<dbReference type="InterPro" id="IPR011527">
    <property type="entry name" value="ABC1_TM_dom"/>
</dbReference>
<dbReference type="InterPro" id="IPR039421">
    <property type="entry name" value="Type_1_exporter"/>
</dbReference>
<keyword evidence="2" id="KW-0813">Transport</keyword>
<dbReference type="GO" id="GO:0015421">
    <property type="term" value="F:ABC-type oligopeptide transporter activity"/>
    <property type="evidence" value="ECO:0007669"/>
    <property type="project" value="TreeGrafter"/>
</dbReference>
<evidence type="ECO:0000259" key="13">
    <source>
        <dbReference type="PROSITE" id="PS50893"/>
    </source>
</evidence>
<keyword evidence="5 12" id="KW-0812">Transmembrane</keyword>
<name>A0A561EAY7_9MICO</name>
<dbReference type="SMART" id="SM00382">
    <property type="entry name" value="AAA"/>
    <property type="match status" value="1"/>
</dbReference>
<dbReference type="InterPro" id="IPR036640">
    <property type="entry name" value="ABC1_TM_sf"/>
</dbReference>
<feature type="transmembrane region" description="Helical" evidence="12">
    <location>
        <begin position="192"/>
        <end position="210"/>
    </location>
</feature>
<dbReference type="OrthoDB" id="9806127at2"/>
<evidence type="ECO:0000256" key="7">
    <source>
        <dbReference type="ARBA" id="ARBA00022840"/>
    </source>
</evidence>
<dbReference type="FunFam" id="3.40.50.300:FF:000221">
    <property type="entry name" value="Multidrug ABC transporter ATP-binding protein"/>
    <property type="match status" value="1"/>
</dbReference>
<evidence type="ECO:0000256" key="12">
    <source>
        <dbReference type="SAM" id="Phobius"/>
    </source>
</evidence>
<proteinExistence type="inferred from homology"/>
<dbReference type="Pfam" id="PF00664">
    <property type="entry name" value="ABC_membrane"/>
    <property type="match status" value="1"/>
</dbReference>
<dbReference type="EMBL" id="VIVQ01000001">
    <property type="protein sequence ID" value="TWE12772.1"/>
    <property type="molecule type" value="Genomic_DNA"/>
</dbReference>
<evidence type="ECO:0000313" key="15">
    <source>
        <dbReference type="EMBL" id="TWE12772.1"/>
    </source>
</evidence>
<dbReference type="PROSITE" id="PS00211">
    <property type="entry name" value="ABC_TRANSPORTER_1"/>
    <property type="match status" value="1"/>
</dbReference>
<evidence type="ECO:0000256" key="6">
    <source>
        <dbReference type="ARBA" id="ARBA00022741"/>
    </source>
</evidence>
<keyword evidence="9 12" id="KW-0472">Membrane</keyword>
<feature type="transmembrane region" description="Helical" evidence="12">
    <location>
        <begin position="304"/>
        <end position="330"/>
    </location>
</feature>
<evidence type="ECO:0000256" key="5">
    <source>
        <dbReference type="ARBA" id="ARBA00022692"/>
    </source>
</evidence>
<dbReference type="GO" id="GO:0016887">
    <property type="term" value="F:ATP hydrolysis activity"/>
    <property type="evidence" value="ECO:0007669"/>
    <property type="project" value="InterPro"/>
</dbReference>
<feature type="transmembrane region" description="Helical" evidence="12">
    <location>
        <begin position="276"/>
        <end position="298"/>
    </location>
</feature>
<feature type="region of interest" description="Disordered" evidence="11">
    <location>
        <begin position="655"/>
        <end position="677"/>
    </location>
</feature>
<feature type="transmembrane region" description="Helical" evidence="12">
    <location>
        <begin position="89"/>
        <end position="109"/>
    </location>
</feature>
<feature type="domain" description="ABC transmembrane type-1" evidence="14">
    <location>
        <begin position="53"/>
        <end position="335"/>
    </location>
</feature>